<dbReference type="Pfam" id="PF06441">
    <property type="entry name" value="EHN"/>
    <property type="match status" value="1"/>
</dbReference>
<organism evidence="5 6">
    <name type="scientific">Zasmidium cellare ATCC 36951</name>
    <dbReference type="NCBI Taxonomy" id="1080233"/>
    <lineage>
        <taxon>Eukaryota</taxon>
        <taxon>Fungi</taxon>
        <taxon>Dikarya</taxon>
        <taxon>Ascomycota</taxon>
        <taxon>Pezizomycotina</taxon>
        <taxon>Dothideomycetes</taxon>
        <taxon>Dothideomycetidae</taxon>
        <taxon>Mycosphaerellales</taxon>
        <taxon>Mycosphaerellaceae</taxon>
        <taxon>Zasmidium</taxon>
    </lineage>
</organism>
<accession>A0A6A6D1S6</accession>
<sequence length="366" mass="41032">MAATHDFGRLPANARSTPTPFKVEVPDSKLIELKSLIAAGKVGPTTYEGLQADRRYGIDDKWLQEAKEAWLEFDWREVEAEINVFSHYKASVSHAGQDFDIHFIALFSERDDAVPILMLHGWPGSFMEFVPIFRLLKQKYTPTDLPYHIIVPSLPGLQGGDVGSKVARVLGGIHPRAKAIHLNFCIMSDPGNFTPDQYTAAEKQGLLRAQEFARKGSAYALEHATRPSTIALVLASNPIALLAWVGEKMLEWTDTPLPLLTILADVTLYWLTDSISTSLWPYRQLFTPGNVGAHENPEWFIRKPMGFSWFPKEIAPVPRRWVETTRDAVFYREHESGGHFAALEVPEVLLGDLEEFVGVVRGRGVI</sequence>
<dbReference type="AlphaFoldDB" id="A0A6A6D1S6"/>
<dbReference type="Gene3D" id="3.40.50.1820">
    <property type="entry name" value="alpha/beta hydrolase"/>
    <property type="match status" value="2"/>
</dbReference>
<evidence type="ECO:0000256" key="2">
    <source>
        <dbReference type="ARBA" id="ARBA00022801"/>
    </source>
</evidence>
<feature type="active site" description="Proton donor" evidence="3">
    <location>
        <position position="282"/>
    </location>
</feature>
<evidence type="ECO:0000313" key="5">
    <source>
        <dbReference type="EMBL" id="KAF2173377.1"/>
    </source>
</evidence>
<feature type="domain" description="Epoxide hydrolase N-terminal" evidence="4">
    <location>
        <begin position="19"/>
        <end position="129"/>
    </location>
</feature>
<feature type="active site" description="Proton acceptor" evidence="3">
    <location>
        <position position="339"/>
    </location>
</feature>
<dbReference type="InterPro" id="IPR010497">
    <property type="entry name" value="Epoxide_hydro_N"/>
</dbReference>
<dbReference type="PRINTS" id="PR00412">
    <property type="entry name" value="EPOXHYDRLASE"/>
</dbReference>
<dbReference type="InterPro" id="IPR000639">
    <property type="entry name" value="Epox_hydrolase-like"/>
</dbReference>
<protein>
    <recommendedName>
        <fullName evidence="4">Epoxide hydrolase N-terminal domain-containing protein</fullName>
    </recommendedName>
</protein>
<dbReference type="InterPro" id="IPR029058">
    <property type="entry name" value="AB_hydrolase_fold"/>
</dbReference>
<evidence type="ECO:0000256" key="1">
    <source>
        <dbReference type="ARBA" id="ARBA00010088"/>
    </source>
</evidence>
<name>A0A6A6D1S6_ZASCE</name>
<dbReference type="PIRSF" id="PIRSF001112">
    <property type="entry name" value="Epoxide_hydrolase"/>
    <property type="match status" value="1"/>
</dbReference>
<dbReference type="RefSeq" id="XP_033674266.1">
    <property type="nucleotide sequence ID" value="XM_033814889.1"/>
</dbReference>
<dbReference type="GO" id="GO:0004301">
    <property type="term" value="F:epoxide hydrolase activity"/>
    <property type="evidence" value="ECO:0007669"/>
    <property type="project" value="TreeGrafter"/>
</dbReference>
<proteinExistence type="inferred from homology"/>
<comment type="similarity">
    <text evidence="1">Belongs to the peptidase S33 family.</text>
</comment>
<dbReference type="GO" id="GO:0097176">
    <property type="term" value="P:epoxide metabolic process"/>
    <property type="evidence" value="ECO:0007669"/>
    <property type="project" value="TreeGrafter"/>
</dbReference>
<dbReference type="Proteomes" id="UP000799537">
    <property type="component" value="Unassembled WGS sequence"/>
</dbReference>
<feature type="active site" description="Nucleophile" evidence="3">
    <location>
        <position position="161"/>
    </location>
</feature>
<evidence type="ECO:0000256" key="3">
    <source>
        <dbReference type="PIRSR" id="PIRSR001112-1"/>
    </source>
</evidence>
<keyword evidence="2" id="KW-0378">Hydrolase</keyword>
<dbReference type="EMBL" id="ML993579">
    <property type="protein sequence ID" value="KAF2173377.1"/>
    <property type="molecule type" value="Genomic_DNA"/>
</dbReference>
<gene>
    <name evidence="5" type="ORF">M409DRAFT_61817</name>
</gene>
<reference evidence="5" key="1">
    <citation type="journal article" date="2020" name="Stud. Mycol.">
        <title>101 Dothideomycetes genomes: a test case for predicting lifestyles and emergence of pathogens.</title>
        <authorList>
            <person name="Haridas S."/>
            <person name="Albert R."/>
            <person name="Binder M."/>
            <person name="Bloem J."/>
            <person name="Labutti K."/>
            <person name="Salamov A."/>
            <person name="Andreopoulos B."/>
            <person name="Baker S."/>
            <person name="Barry K."/>
            <person name="Bills G."/>
            <person name="Bluhm B."/>
            <person name="Cannon C."/>
            <person name="Castanera R."/>
            <person name="Culley D."/>
            <person name="Daum C."/>
            <person name="Ezra D."/>
            <person name="Gonzalez J."/>
            <person name="Henrissat B."/>
            <person name="Kuo A."/>
            <person name="Liang C."/>
            <person name="Lipzen A."/>
            <person name="Lutzoni F."/>
            <person name="Magnuson J."/>
            <person name="Mondo S."/>
            <person name="Nolan M."/>
            <person name="Ohm R."/>
            <person name="Pangilinan J."/>
            <person name="Park H.-J."/>
            <person name="Ramirez L."/>
            <person name="Alfaro M."/>
            <person name="Sun H."/>
            <person name="Tritt A."/>
            <person name="Yoshinaga Y."/>
            <person name="Zwiers L.-H."/>
            <person name="Turgeon B."/>
            <person name="Goodwin S."/>
            <person name="Spatafora J."/>
            <person name="Crous P."/>
            <person name="Grigoriev I."/>
        </authorList>
    </citation>
    <scope>NUCLEOTIDE SEQUENCE</scope>
    <source>
        <strain evidence="5">ATCC 36951</strain>
    </source>
</reference>
<dbReference type="SUPFAM" id="SSF53474">
    <property type="entry name" value="alpha/beta-Hydrolases"/>
    <property type="match status" value="1"/>
</dbReference>
<dbReference type="OrthoDB" id="7130006at2759"/>
<keyword evidence="6" id="KW-1185">Reference proteome</keyword>
<dbReference type="GeneID" id="54568161"/>
<dbReference type="InterPro" id="IPR016292">
    <property type="entry name" value="Epoxide_hydrolase"/>
</dbReference>
<dbReference type="PANTHER" id="PTHR21661">
    <property type="entry name" value="EPOXIDE HYDROLASE 1-RELATED"/>
    <property type="match status" value="1"/>
</dbReference>
<dbReference type="PANTHER" id="PTHR21661:SF39">
    <property type="entry name" value="HYDROLASE, PUTATIVE (AFU_ORTHOLOGUE AFUA_3G08960)-RELATED"/>
    <property type="match status" value="1"/>
</dbReference>
<evidence type="ECO:0000313" key="6">
    <source>
        <dbReference type="Proteomes" id="UP000799537"/>
    </source>
</evidence>
<evidence type="ECO:0000259" key="4">
    <source>
        <dbReference type="Pfam" id="PF06441"/>
    </source>
</evidence>